<keyword evidence="1" id="KW-0472">Membrane</keyword>
<feature type="transmembrane region" description="Helical" evidence="1">
    <location>
        <begin position="104"/>
        <end position="128"/>
    </location>
</feature>
<feature type="transmembrane region" description="Helical" evidence="1">
    <location>
        <begin position="397"/>
        <end position="420"/>
    </location>
</feature>
<accession>A0AB39BRA8</accession>
<evidence type="ECO:0000256" key="1">
    <source>
        <dbReference type="SAM" id="Phobius"/>
    </source>
</evidence>
<dbReference type="EMBL" id="CP162551">
    <property type="protein sequence ID" value="XDI35945.1"/>
    <property type="molecule type" value="Genomic_DNA"/>
</dbReference>
<feature type="transmembrane region" description="Helical" evidence="1">
    <location>
        <begin position="468"/>
        <end position="490"/>
    </location>
</feature>
<feature type="transmembrane region" description="Helical" evidence="1">
    <location>
        <begin position="523"/>
        <end position="545"/>
    </location>
</feature>
<evidence type="ECO:0000313" key="2">
    <source>
        <dbReference type="EMBL" id="XDI35945.1"/>
    </source>
</evidence>
<protein>
    <recommendedName>
        <fullName evidence="3">ABC transporter permease</fullName>
    </recommendedName>
</protein>
<proteinExistence type="predicted"/>
<dbReference type="AlphaFoldDB" id="A0AB39BRA8"/>
<dbReference type="Pfam" id="PF16949">
    <property type="entry name" value="ABC_tran_2"/>
    <property type="match status" value="1"/>
</dbReference>
<reference evidence="2" key="1">
    <citation type="submission" date="2024-07" db="EMBL/GenBank/DDBJ databases">
        <title>Identification and characteristics of an arsenic-resistant bacterial isolate, which belongs to a novel species.</title>
        <authorList>
            <person name="Juszczyk A."/>
            <person name="Kowalczyk A."/>
            <person name="Was K."/>
            <person name="Kosowicz W."/>
            <person name="Budzyn A."/>
            <person name="Latowski D."/>
        </authorList>
    </citation>
    <scope>NUCLEOTIDE SEQUENCE</scope>
    <source>
        <strain evidence="2">As8PL</strain>
    </source>
</reference>
<feature type="transmembrane region" description="Helical" evidence="1">
    <location>
        <begin position="140"/>
        <end position="167"/>
    </location>
</feature>
<dbReference type="InterPro" id="IPR031599">
    <property type="entry name" value="ABC_tran_2"/>
</dbReference>
<evidence type="ECO:0008006" key="3">
    <source>
        <dbReference type="Google" id="ProtNLM"/>
    </source>
</evidence>
<sequence>MTWNLIRWFWKMNRNSFKHSSDKAKTTLIVSTVAIGFVILMFCGIAFSMASTLQVELISDILGLSFLSLLAFLILFAIPQVFTKLYGDDDLAMLFTMPLKSTHVYWAKFTQIFLGIPGAIFLASLALLTMFGLGANAPFLYYPIAYLVALSLVLIGLGLAYMINLLLIQIVPSHRAKELMTVITAFAGVLGYLLFQLPTLMGRGNDHALQQFPELPRWLPVHWAGESLAHIISRSITGMTFLLLGLLFITTIFILCLSSTLVDRGFRTGWIQMNEGSSKKKKKSTAISFKVRKPVIEIGLKEWRTIKRDMREWTMLIPMAFFMFFPIFSIMIRDGSYEFIQTIPALSWFSIQAIALGLFSFMTSTFTSGSVAREGTSIDLLRVLPVKGWTVAIGKLWIHWVILFGFIGFLQIISGFIFGWSPFHTIAGWFLIGMIGLGSSAIGLYFGAIGAKFNPKNPQNRLETGTSFILLFVALGYVLIQAIPFALTLLPVNDLSFLLEETNPGFFIGMIQWVIEFKARAPILISLVGITLCFTLMLLIAWLSIKFCAKEIDRGVKITYVKE</sequence>
<feature type="transmembrane region" description="Helical" evidence="1">
    <location>
        <begin position="313"/>
        <end position="333"/>
    </location>
</feature>
<organism evidence="2">
    <name type="scientific">Alkalihalophilus sp. As8PL</name>
    <dbReference type="NCBI Taxonomy" id="3237103"/>
    <lineage>
        <taxon>Bacteria</taxon>
        <taxon>Bacillati</taxon>
        <taxon>Bacillota</taxon>
        <taxon>Bacilli</taxon>
        <taxon>Bacillales</taxon>
        <taxon>Bacillaceae</taxon>
        <taxon>Alkalihalophilus</taxon>
    </lineage>
</organism>
<feature type="transmembrane region" description="Helical" evidence="1">
    <location>
        <begin position="426"/>
        <end position="447"/>
    </location>
</feature>
<keyword evidence="1" id="KW-1133">Transmembrane helix</keyword>
<feature type="transmembrane region" description="Helical" evidence="1">
    <location>
        <begin position="61"/>
        <end position="83"/>
    </location>
</feature>
<dbReference type="RefSeq" id="WP_368503457.1">
    <property type="nucleotide sequence ID" value="NZ_CP162551.1"/>
</dbReference>
<name>A0AB39BRA8_9BACI</name>
<feature type="transmembrane region" description="Helical" evidence="1">
    <location>
        <begin position="236"/>
        <end position="257"/>
    </location>
</feature>
<feature type="transmembrane region" description="Helical" evidence="1">
    <location>
        <begin position="28"/>
        <end position="49"/>
    </location>
</feature>
<keyword evidence="1" id="KW-0812">Transmembrane</keyword>
<feature type="transmembrane region" description="Helical" evidence="1">
    <location>
        <begin position="179"/>
        <end position="197"/>
    </location>
</feature>
<gene>
    <name evidence="2" type="ORF">AB3N04_14710</name>
</gene>
<feature type="transmembrane region" description="Helical" evidence="1">
    <location>
        <begin position="345"/>
        <end position="363"/>
    </location>
</feature>